<dbReference type="PROSITE" id="PS51257">
    <property type="entry name" value="PROKAR_LIPOPROTEIN"/>
    <property type="match status" value="1"/>
</dbReference>
<keyword evidence="1" id="KW-0732">Signal</keyword>
<name>A0A2R5FBP6_9PROT</name>
<feature type="signal peptide" evidence="1">
    <location>
        <begin position="1"/>
        <end position="26"/>
    </location>
</feature>
<dbReference type="EMBL" id="BDOQ01000019">
    <property type="protein sequence ID" value="GBG15637.1"/>
    <property type="molecule type" value="Genomic_DNA"/>
</dbReference>
<comment type="caution">
    <text evidence="2">The sequence shown here is derived from an EMBL/GenBank/DDBJ whole genome shotgun (WGS) entry which is preliminary data.</text>
</comment>
<dbReference type="Proteomes" id="UP000245081">
    <property type="component" value="Unassembled WGS sequence"/>
</dbReference>
<dbReference type="AlphaFoldDB" id="A0A2R5FBP6"/>
<dbReference type="RefSeq" id="WP_109016778.1">
    <property type="nucleotide sequence ID" value="NZ_BDOQ01000019.1"/>
</dbReference>
<reference evidence="2 3" key="1">
    <citation type="journal article" date="2018" name="Environ. Microbiol.">
        <title>Isolation and genomic characterization of Novimethylophilus kurashikiensis gen. nov. sp. nov., a new lanthanide-dependent methylotrophic species of Methylophilaceae.</title>
        <authorList>
            <person name="Lv H."/>
            <person name="Sahin N."/>
            <person name="Tani A."/>
        </authorList>
    </citation>
    <scope>NUCLEOTIDE SEQUENCE [LARGE SCALE GENOMIC DNA]</scope>
    <source>
        <strain evidence="2 3">La2-4</strain>
    </source>
</reference>
<dbReference type="OrthoDB" id="8527941at2"/>
<protein>
    <recommendedName>
        <fullName evidence="4">DUF4154 domain-containing protein</fullName>
    </recommendedName>
</protein>
<proteinExistence type="predicted"/>
<accession>A0A2R5FBP6</accession>
<organism evidence="2 3">
    <name type="scientific">Novimethylophilus kurashikiensis</name>
    <dbReference type="NCBI Taxonomy" id="1825523"/>
    <lineage>
        <taxon>Bacteria</taxon>
        <taxon>Pseudomonadati</taxon>
        <taxon>Pseudomonadota</taxon>
        <taxon>Betaproteobacteria</taxon>
        <taxon>Nitrosomonadales</taxon>
        <taxon>Methylophilaceae</taxon>
        <taxon>Novimethylophilus</taxon>
    </lineage>
</organism>
<evidence type="ECO:0000313" key="2">
    <source>
        <dbReference type="EMBL" id="GBG15637.1"/>
    </source>
</evidence>
<evidence type="ECO:0008006" key="4">
    <source>
        <dbReference type="Google" id="ProtNLM"/>
    </source>
</evidence>
<keyword evidence="3" id="KW-1185">Reference proteome</keyword>
<dbReference type="InterPro" id="IPR025293">
    <property type="entry name" value="YfiR/HmsC-like"/>
</dbReference>
<evidence type="ECO:0000256" key="1">
    <source>
        <dbReference type="SAM" id="SignalP"/>
    </source>
</evidence>
<feature type="chain" id="PRO_5015354250" description="DUF4154 domain-containing protein" evidence="1">
    <location>
        <begin position="27"/>
        <end position="179"/>
    </location>
</feature>
<evidence type="ECO:0000313" key="3">
    <source>
        <dbReference type="Proteomes" id="UP000245081"/>
    </source>
</evidence>
<dbReference type="Pfam" id="PF13689">
    <property type="entry name" value="DUF4154"/>
    <property type="match status" value="1"/>
</dbReference>
<gene>
    <name evidence="2" type="ORF">NMK_3248</name>
</gene>
<sequence length="179" mass="19729">MRTILRHWVLCFSIVACGWHISFANAAGALPEYTVKAGYLYNFAMLTEWPANSLGASLELCYLGHEDLGAALDALQDKVVNNRRINIRRLEALGDAKECQVLFVSEVGHSDVSKLMREIAGRPVLTVTDDENVARAGMAIFLRPESKRLVFEINNNVAKSVNLNISARLLRLARGGGSE</sequence>